<evidence type="ECO:0000256" key="4">
    <source>
        <dbReference type="ARBA" id="ARBA00022833"/>
    </source>
</evidence>
<dbReference type="EMBL" id="VMBG01000001">
    <property type="protein sequence ID" value="TSJ78182.1"/>
    <property type="molecule type" value="Genomic_DNA"/>
</dbReference>
<evidence type="ECO:0000259" key="6">
    <source>
        <dbReference type="SMART" id="SM00849"/>
    </source>
</evidence>
<dbReference type="GO" id="GO:0046872">
    <property type="term" value="F:metal ion binding"/>
    <property type="evidence" value="ECO:0007669"/>
    <property type="project" value="UniProtKB-KW"/>
</dbReference>
<dbReference type="InterPro" id="IPR051453">
    <property type="entry name" value="MBL_Glyoxalase_II"/>
</dbReference>
<dbReference type="OrthoDB" id="9802248at2"/>
<dbReference type="RefSeq" id="WP_144228523.1">
    <property type="nucleotide sequence ID" value="NZ_CBCRVV010000025.1"/>
</dbReference>
<feature type="domain" description="Metallo-beta-lactamase" evidence="6">
    <location>
        <begin position="12"/>
        <end position="193"/>
    </location>
</feature>
<keyword evidence="2" id="KW-0479">Metal-binding</keyword>
<dbReference type="InterPro" id="IPR036866">
    <property type="entry name" value="RibonucZ/Hydroxyglut_hydro"/>
</dbReference>
<sequence>MIIHTLPAGPIETNGFLLTDAARGEAVLIDAPGGIWAFVEPILIREKCRLTELWLTHGHWDHIQDAAKVVRASGAKVRGHLADRTFFDTPEIMSAFLSSRITLEKIAIDHWVAQGDRFEALGRSVEVRHVPGHCPGNVLFYFADECAAFVGDALFAGSVGRTDLPGGSREQLLAAIRAQIYTMPDATTVYPGHGPSTSVGVEKRSNPYVRG</sequence>
<evidence type="ECO:0000256" key="5">
    <source>
        <dbReference type="SAM" id="MobiDB-lite"/>
    </source>
</evidence>
<dbReference type="SUPFAM" id="SSF56281">
    <property type="entry name" value="Metallo-hydrolase/oxidoreductase"/>
    <property type="match status" value="1"/>
</dbReference>
<protein>
    <submittedName>
        <fullName evidence="7">MBL fold metallo-hydrolase</fullName>
    </submittedName>
</protein>
<organism evidence="7 8">
    <name type="scientific">Rariglobus hedericola</name>
    <dbReference type="NCBI Taxonomy" id="2597822"/>
    <lineage>
        <taxon>Bacteria</taxon>
        <taxon>Pseudomonadati</taxon>
        <taxon>Verrucomicrobiota</taxon>
        <taxon>Opitutia</taxon>
        <taxon>Opitutales</taxon>
        <taxon>Opitutaceae</taxon>
        <taxon>Rariglobus</taxon>
    </lineage>
</organism>
<keyword evidence="4" id="KW-0862">Zinc</keyword>
<proteinExistence type="predicted"/>
<gene>
    <name evidence="7" type="ORF">FPL22_02420</name>
</gene>
<dbReference type="PANTHER" id="PTHR46233">
    <property type="entry name" value="HYDROXYACYLGLUTATHIONE HYDROLASE GLOC"/>
    <property type="match status" value="1"/>
</dbReference>
<feature type="region of interest" description="Disordered" evidence="5">
    <location>
        <begin position="192"/>
        <end position="211"/>
    </location>
</feature>
<comment type="cofactor">
    <cofactor evidence="1">
        <name>Zn(2+)</name>
        <dbReference type="ChEBI" id="CHEBI:29105"/>
    </cofactor>
</comment>
<evidence type="ECO:0000313" key="8">
    <source>
        <dbReference type="Proteomes" id="UP000315648"/>
    </source>
</evidence>
<dbReference type="PANTHER" id="PTHR46233:SF3">
    <property type="entry name" value="HYDROXYACYLGLUTATHIONE HYDROLASE GLOC"/>
    <property type="match status" value="1"/>
</dbReference>
<keyword evidence="3 7" id="KW-0378">Hydrolase</keyword>
<dbReference type="Proteomes" id="UP000315648">
    <property type="component" value="Unassembled WGS sequence"/>
</dbReference>
<name>A0A556QNK3_9BACT</name>
<evidence type="ECO:0000256" key="3">
    <source>
        <dbReference type="ARBA" id="ARBA00022801"/>
    </source>
</evidence>
<comment type="caution">
    <text evidence="7">The sequence shown here is derived from an EMBL/GenBank/DDBJ whole genome shotgun (WGS) entry which is preliminary data.</text>
</comment>
<dbReference type="Pfam" id="PF00753">
    <property type="entry name" value="Lactamase_B"/>
    <property type="match status" value="1"/>
</dbReference>
<evidence type="ECO:0000256" key="1">
    <source>
        <dbReference type="ARBA" id="ARBA00001947"/>
    </source>
</evidence>
<dbReference type="CDD" id="cd06262">
    <property type="entry name" value="metallo-hydrolase-like_MBL-fold"/>
    <property type="match status" value="1"/>
</dbReference>
<accession>A0A556QNK3</accession>
<evidence type="ECO:0000256" key="2">
    <source>
        <dbReference type="ARBA" id="ARBA00022723"/>
    </source>
</evidence>
<dbReference type="Gene3D" id="3.60.15.10">
    <property type="entry name" value="Ribonuclease Z/Hydroxyacylglutathione hydrolase-like"/>
    <property type="match status" value="1"/>
</dbReference>
<dbReference type="InterPro" id="IPR001279">
    <property type="entry name" value="Metallo-B-lactamas"/>
</dbReference>
<reference evidence="7 8" key="1">
    <citation type="submission" date="2019-07" db="EMBL/GenBank/DDBJ databases">
        <title>Description of 53C-WASEF.</title>
        <authorList>
            <person name="Pitt A."/>
            <person name="Hahn M.W."/>
        </authorList>
    </citation>
    <scope>NUCLEOTIDE SEQUENCE [LARGE SCALE GENOMIC DNA]</scope>
    <source>
        <strain evidence="7 8">53C-WASEF</strain>
    </source>
</reference>
<evidence type="ECO:0000313" key="7">
    <source>
        <dbReference type="EMBL" id="TSJ78182.1"/>
    </source>
</evidence>
<dbReference type="SMART" id="SM00849">
    <property type="entry name" value="Lactamase_B"/>
    <property type="match status" value="1"/>
</dbReference>
<dbReference type="GO" id="GO:0016787">
    <property type="term" value="F:hydrolase activity"/>
    <property type="evidence" value="ECO:0007669"/>
    <property type="project" value="UniProtKB-KW"/>
</dbReference>
<dbReference type="AlphaFoldDB" id="A0A556QNK3"/>
<keyword evidence="8" id="KW-1185">Reference proteome</keyword>